<dbReference type="RefSeq" id="XP_016210426.1">
    <property type="nucleotide sequence ID" value="XM_016361744.1"/>
</dbReference>
<gene>
    <name evidence="2" type="ORF">PV09_07912</name>
</gene>
<dbReference type="GeneID" id="27315885"/>
<dbReference type="OrthoDB" id="2157530at2759"/>
<proteinExistence type="predicted"/>
<dbReference type="AlphaFoldDB" id="A0A0D1YIA0"/>
<feature type="domain" description="Heterokaryon incompatibility" evidence="1">
    <location>
        <begin position="42"/>
        <end position="184"/>
    </location>
</feature>
<dbReference type="Pfam" id="PF26639">
    <property type="entry name" value="Het-6_barrel"/>
    <property type="match status" value="1"/>
</dbReference>
<dbReference type="Pfam" id="PF06985">
    <property type="entry name" value="HET"/>
    <property type="match status" value="1"/>
</dbReference>
<organism evidence="2 3">
    <name type="scientific">Verruconis gallopava</name>
    <dbReference type="NCBI Taxonomy" id="253628"/>
    <lineage>
        <taxon>Eukaryota</taxon>
        <taxon>Fungi</taxon>
        <taxon>Dikarya</taxon>
        <taxon>Ascomycota</taxon>
        <taxon>Pezizomycotina</taxon>
        <taxon>Dothideomycetes</taxon>
        <taxon>Pleosporomycetidae</taxon>
        <taxon>Venturiales</taxon>
        <taxon>Sympoventuriaceae</taxon>
        <taxon>Verruconis</taxon>
    </lineage>
</organism>
<keyword evidence="3" id="KW-1185">Reference proteome</keyword>
<name>A0A0D1YIA0_9PEZI</name>
<dbReference type="HOGENOM" id="CLU_004184_7_2_1"/>
<dbReference type="EMBL" id="KN847562">
    <property type="protein sequence ID" value="KIW00557.1"/>
    <property type="molecule type" value="Genomic_DNA"/>
</dbReference>
<dbReference type="Proteomes" id="UP000053259">
    <property type="component" value="Unassembled WGS sequence"/>
</dbReference>
<dbReference type="PANTHER" id="PTHR24148">
    <property type="entry name" value="ANKYRIN REPEAT DOMAIN-CONTAINING PROTEIN 39 HOMOLOG-RELATED"/>
    <property type="match status" value="1"/>
</dbReference>
<dbReference type="InterPro" id="IPR052895">
    <property type="entry name" value="HetReg/Transcr_Mod"/>
</dbReference>
<dbReference type="InterPro" id="IPR010730">
    <property type="entry name" value="HET"/>
</dbReference>
<protein>
    <recommendedName>
        <fullName evidence="1">Heterokaryon incompatibility domain-containing protein</fullName>
    </recommendedName>
</protein>
<accession>A0A0D1YIA0</accession>
<dbReference type="InParanoid" id="A0A0D1YIA0"/>
<evidence type="ECO:0000259" key="1">
    <source>
        <dbReference type="Pfam" id="PF06985"/>
    </source>
</evidence>
<dbReference type="STRING" id="253628.A0A0D1YIA0"/>
<evidence type="ECO:0000313" key="3">
    <source>
        <dbReference type="Proteomes" id="UP000053259"/>
    </source>
</evidence>
<evidence type="ECO:0000313" key="2">
    <source>
        <dbReference type="EMBL" id="KIW00557.1"/>
    </source>
</evidence>
<reference evidence="2 3" key="1">
    <citation type="submission" date="2015-01" db="EMBL/GenBank/DDBJ databases">
        <title>The Genome Sequence of Ochroconis gallopava CBS43764.</title>
        <authorList>
            <consortium name="The Broad Institute Genomics Platform"/>
            <person name="Cuomo C."/>
            <person name="de Hoog S."/>
            <person name="Gorbushina A."/>
            <person name="Stielow B."/>
            <person name="Teixiera M."/>
            <person name="Abouelleil A."/>
            <person name="Chapman S.B."/>
            <person name="Priest M."/>
            <person name="Young S.K."/>
            <person name="Wortman J."/>
            <person name="Nusbaum C."/>
            <person name="Birren B."/>
        </authorList>
    </citation>
    <scope>NUCLEOTIDE SEQUENCE [LARGE SCALE GENOMIC DNA]</scope>
    <source>
        <strain evidence="2 3">CBS 43764</strain>
    </source>
</reference>
<sequence length="612" mass="70104">MSDLYKPLQQGQIRLLELAPGKAEEHIVCQLRHVKLADAIPFEALSYRWSHRKQSHRIVINERPKHISHNLYSFLRHVRSPIEQRILWVDALCIDQSNFSEVDQQVQLMGTIYSTAKLVLVWLGEGSAKSGEAIEFVDSLPTKDYLIDEAINSGVIPGFTQRPWTYLAELLSLDYFERVWIIQEIALAKDVAVIDGQASTEWWKLSWAASQFRRLSDLETSATKRKILAYNMKVARSISAIASIDKARNAIYGDQRDPELLLALLARHRAAKATDHHDNIFGLYGLAPRCFEELDLLPKYDLPVDALYRQCALAILRRSRNLDILSVPRTHGLDPSSTHVLPSWVPDWSQYPYLESLLKVEYPGTRRVVRATNDSRWNPEPGSDSNLLLLEGYHVDVVTSMVFVQHDTQPSERLRSTSFVAKIKELSHDMKQHGRLDWSVDKITKARSRKPYVTDDNMMDVLCGTKCAGDWEDGWQAAKGAFDRERNAHKTERRLYPVSRVLPVYSCLAAVELTRSRRAKLTIPQARKDDLEFITYNRSIGRSIFRTRRGYIGLGPPLLNIGDKVSLCKGGKLPLILRPKKRNWELIGDCYVHGMVKGELWDEAKCEHMWIE</sequence>
<dbReference type="PANTHER" id="PTHR24148:SF73">
    <property type="entry name" value="HET DOMAIN PROTEIN (AFU_ORTHOLOGUE AFUA_8G01020)"/>
    <property type="match status" value="1"/>
</dbReference>
<dbReference type="VEuPathDB" id="FungiDB:PV09_07912"/>